<evidence type="ECO:0000313" key="3">
    <source>
        <dbReference type="Proteomes" id="UP000812966"/>
    </source>
</evidence>
<feature type="region of interest" description="Disordered" evidence="1">
    <location>
        <begin position="24"/>
        <end position="54"/>
    </location>
</feature>
<protein>
    <submittedName>
        <fullName evidence="2">Uncharacterized protein</fullName>
    </submittedName>
</protein>
<evidence type="ECO:0000313" key="2">
    <source>
        <dbReference type="EMBL" id="KAG7531838.1"/>
    </source>
</evidence>
<reference evidence="2" key="1">
    <citation type="submission" date="2020-04" db="EMBL/GenBank/DDBJ databases">
        <title>Analysis of mating type loci in Filobasidium floriforme.</title>
        <authorList>
            <person name="Nowrousian M."/>
        </authorList>
    </citation>
    <scope>NUCLEOTIDE SEQUENCE</scope>
    <source>
        <strain evidence="2">CBS 6242</strain>
    </source>
</reference>
<feature type="compositionally biased region" description="Polar residues" evidence="1">
    <location>
        <begin position="24"/>
        <end position="38"/>
    </location>
</feature>
<gene>
    <name evidence="2" type="ORF">FFLO_04064</name>
</gene>
<evidence type="ECO:0000256" key="1">
    <source>
        <dbReference type="SAM" id="MobiDB-lite"/>
    </source>
</evidence>
<proteinExistence type="predicted"/>
<name>A0A8K0JJK8_9TREE</name>
<feature type="compositionally biased region" description="Basic and acidic residues" evidence="1">
    <location>
        <begin position="44"/>
        <end position="54"/>
    </location>
</feature>
<dbReference type="EMBL" id="JABELV010000081">
    <property type="protein sequence ID" value="KAG7531838.1"/>
    <property type="molecule type" value="Genomic_DNA"/>
</dbReference>
<sequence>MSPYTTQPAISAYTGVAQKQQARMTTAQPPIAMSSMQPTADALHASEEQRKEEEALRLRGGGFNDVCPGRFCFIIPCPIPCNFCVFPIPCC</sequence>
<dbReference type="AlphaFoldDB" id="A0A8K0JJK8"/>
<dbReference type="Proteomes" id="UP000812966">
    <property type="component" value="Unassembled WGS sequence"/>
</dbReference>
<organism evidence="2 3">
    <name type="scientific">Filobasidium floriforme</name>
    <dbReference type="NCBI Taxonomy" id="5210"/>
    <lineage>
        <taxon>Eukaryota</taxon>
        <taxon>Fungi</taxon>
        <taxon>Dikarya</taxon>
        <taxon>Basidiomycota</taxon>
        <taxon>Agaricomycotina</taxon>
        <taxon>Tremellomycetes</taxon>
        <taxon>Filobasidiales</taxon>
        <taxon>Filobasidiaceae</taxon>
        <taxon>Filobasidium</taxon>
    </lineage>
</organism>
<keyword evidence="3" id="KW-1185">Reference proteome</keyword>
<accession>A0A8K0JJK8</accession>
<dbReference type="OrthoDB" id="3502863at2759"/>
<comment type="caution">
    <text evidence="2">The sequence shown here is derived from an EMBL/GenBank/DDBJ whole genome shotgun (WGS) entry which is preliminary data.</text>
</comment>